<protein>
    <submittedName>
        <fullName evidence="1">Uncharacterized protein</fullName>
    </submittedName>
</protein>
<accession>A0A0A9G8U3</accession>
<proteinExistence type="predicted"/>
<name>A0A0A9G8U3_ARUDO</name>
<evidence type="ECO:0000313" key="1">
    <source>
        <dbReference type="EMBL" id="JAE19874.1"/>
    </source>
</evidence>
<sequence length="162" mass="16885">MVVVAAVMEAGLITLAVVEAVGAQVAVVAAPGAVGVVLVEDLEAVMLDGVEVAVMATVAVEEAGEQMLLVVMLPVVEVEAAGEQQQVVALTTLDGAVPKRWSQHRMAEAGGGRPAAVAGDGCRPARLLRTDESVFLLFNVCPIYANCCRWKRTATSLLLWSC</sequence>
<reference evidence="1" key="2">
    <citation type="journal article" date="2015" name="Data Brief">
        <title>Shoot transcriptome of the giant reed, Arundo donax.</title>
        <authorList>
            <person name="Barrero R.A."/>
            <person name="Guerrero F.D."/>
            <person name="Moolhuijzen P."/>
            <person name="Goolsby J.A."/>
            <person name="Tidwell J."/>
            <person name="Bellgard S.E."/>
            <person name="Bellgard M.I."/>
        </authorList>
    </citation>
    <scope>NUCLEOTIDE SEQUENCE</scope>
    <source>
        <tissue evidence="1">Shoot tissue taken approximately 20 cm above the soil surface</tissue>
    </source>
</reference>
<reference evidence="1" key="1">
    <citation type="submission" date="2014-09" db="EMBL/GenBank/DDBJ databases">
        <authorList>
            <person name="Magalhaes I.L.F."/>
            <person name="Oliveira U."/>
            <person name="Santos F.R."/>
            <person name="Vidigal T.H.D.A."/>
            <person name="Brescovit A.D."/>
            <person name="Santos A.J."/>
        </authorList>
    </citation>
    <scope>NUCLEOTIDE SEQUENCE</scope>
    <source>
        <tissue evidence="1">Shoot tissue taken approximately 20 cm above the soil surface</tissue>
    </source>
</reference>
<dbReference type="AlphaFoldDB" id="A0A0A9G8U3"/>
<dbReference type="EMBL" id="GBRH01178022">
    <property type="protein sequence ID" value="JAE19874.1"/>
    <property type="molecule type" value="Transcribed_RNA"/>
</dbReference>
<organism evidence="1">
    <name type="scientific">Arundo donax</name>
    <name type="common">Giant reed</name>
    <name type="synonym">Donax arundinaceus</name>
    <dbReference type="NCBI Taxonomy" id="35708"/>
    <lineage>
        <taxon>Eukaryota</taxon>
        <taxon>Viridiplantae</taxon>
        <taxon>Streptophyta</taxon>
        <taxon>Embryophyta</taxon>
        <taxon>Tracheophyta</taxon>
        <taxon>Spermatophyta</taxon>
        <taxon>Magnoliopsida</taxon>
        <taxon>Liliopsida</taxon>
        <taxon>Poales</taxon>
        <taxon>Poaceae</taxon>
        <taxon>PACMAD clade</taxon>
        <taxon>Arundinoideae</taxon>
        <taxon>Arundineae</taxon>
        <taxon>Arundo</taxon>
    </lineage>
</organism>